<evidence type="ECO:0000313" key="2">
    <source>
        <dbReference type="Proteomes" id="UP000034613"/>
    </source>
</evidence>
<evidence type="ECO:0000313" key="1">
    <source>
        <dbReference type="EMBL" id="KKR62900.1"/>
    </source>
</evidence>
<dbReference type="PANTHER" id="PTHR33677">
    <property type="entry name" value="TRANSCRIPTIONAL REPRESSOR FRMR-RELATED"/>
    <property type="match status" value="1"/>
</dbReference>
<dbReference type="GO" id="GO:0046872">
    <property type="term" value="F:metal ion binding"/>
    <property type="evidence" value="ECO:0007669"/>
    <property type="project" value="InterPro"/>
</dbReference>
<dbReference type="InterPro" id="IPR038390">
    <property type="entry name" value="Metal_Tscrpt_repr_sf"/>
</dbReference>
<dbReference type="GO" id="GO:0045892">
    <property type="term" value="P:negative regulation of DNA-templated transcription"/>
    <property type="evidence" value="ECO:0007669"/>
    <property type="project" value="UniProtKB-ARBA"/>
</dbReference>
<organism evidence="1 2">
    <name type="scientific">Candidatus Woesebacteria bacterium GW2011_GWA1_40_45</name>
    <dbReference type="NCBI Taxonomy" id="1618554"/>
    <lineage>
        <taxon>Bacteria</taxon>
        <taxon>Candidatus Woeseibacteriota</taxon>
    </lineage>
</organism>
<proteinExistence type="predicted"/>
<dbReference type="Pfam" id="PF02583">
    <property type="entry name" value="Trns_repr_metal"/>
    <property type="match status" value="1"/>
</dbReference>
<dbReference type="GO" id="GO:0003677">
    <property type="term" value="F:DNA binding"/>
    <property type="evidence" value="ECO:0007669"/>
    <property type="project" value="InterPro"/>
</dbReference>
<gene>
    <name evidence="1" type="ORF">UU03_C0020G0008</name>
</gene>
<dbReference type="AlphaFoldDB" id="A0A0G0UTC3"/>
<name>A0A0G0UTC3_9BACT</name>
<comment type="caution">
    <text evidence="1">The sequence shown here is derived from an EMBL/GenBank/DDBJ whole genome shotgun (WGS) entry which is preliminary data.</text>
</comment>
<dbReference type="InterPro" id="IPR003735">
    <property type="entry name" value="Metal_Tscrpt_repr"/>
</dbReference>
<dbReference type="EMBL" id="LBZB01000020">
    <property type="protein sequence ID" value="KKR62900.1"/>
    <property type="molecule type" value="Genomic_DNA"/>
</dbReference>
<dbReference type="Gene3D" id="1.20.58.1000">
    <property type="entry name" value="Metal-sensitive repressor, helix protomer"/>
    <property type="match status" value="1"/>
</dbReference>
<dbReference type="Proteomes" id="UP000034613">
    <property type="component" value="Unassembled WGS sequence"/>
</dbReference>
<reference evidence="1 2" key="1">
    <citation type="journal article" date="2015" name="Nature">
        <title>rRNA introns, odd ribosomes, and small enigmatic genomes across a large radiation of phyla.</title>
        <authorList>
            <person name="Brown C.T."/>
            <person name="Hug L.A."/>
            <person name="Thomas B.C."/>
            <person name="Sharon I."/>
            <person name="Castelle C.J."/>
            <person name="Singh A."/>
            <person name="Wilkins M.J."/>
            <person name="Williams K.H."/>
            <person name="Banfield J.F."/>
        </authorList>
    </citation>
    <scope>NUCLEOTIDE SEQUENCE [LARGE SCALE GENOMIC DNA]</scope>
</reference>
<sequence length="94" mass="10541">MTNKLDNNQFKKEALNRVRIAEGHLKKVESMLSGGAYCLDVIHQSRAVQAALKKVDEVVLHGHLHSCVLKDMHGSRSQNEEMVSEIVDLFSKKA</sequence>
<accession>A0A0G0UTC3</accession>
<evidence type="ECO:0008006" key="3">
    <source>
        <dbReference type="Google" id="ProtNLM"/>
    </source>
</evidence>
<protein>
    <recommendedName>
        <fullName evidence="3">Copper-sensing transcriptional repressor CsoR</fullName>
    </recommendedName>
</protein>